<dbReference type="EMBL" id="CAUYUJ010020176">
    <property type="protein sequence ID" value="CAK0896363.1"/>
    <property type="molecule type" value="Genomic_DNA"/>
</dbReference>
<dbReference type="InterPro" id="IPR050645">
    <property type="entry name" value="Histidine_acid_phosphatase"/>
</dbReference>
<organism evidence="5 6">
    <name type="scientific">Prorocentrum cordatum</name>
    <dbReference type="NCBI Taxonomy" id="2364126"/>
    <lineage>
        <taxon>Eukaryota</taxon>
        <taxon>Sar</taxon>
        <taxon>Alveolata</taxon>
        <taxon>Dinophyceae</taxon>
        <taxon>Prorocentrales</taxon>
        <taxon>Prorocentraceae</taxon>
        <taxon>Prorocentrum</taxon>
    </lineage>
</organism>
<keyword evidence="2" id="KW-0378">Hydrolase</keyword>
<sequence length="826" mass="86564">MGAGRPALPRPAVPLLLALLLLVGPAAGAVFSLEERSPPASATGVGAWQQVNVVAHPLEFRAPAPPAAGAAEAQLSVSAGAWLTGGDGWEGRLSGLTALGSNGPSVRLLALSDSGFWVQLTVDVGSGALSVHDVEQAPLLDTLGRPMHTLGYGTVFEGVSLHGDDLLVATEPTRTRETDYAGAGRHTSGVLPRPLGVCTEEGGPSAEDGVEALVHLGAERLLAICEAGGRGWIVNGSLSGDREEVVLRVPDGFRVTGATVAPGASSSADGWDVLVLLAKWQGEIEGYGQHLRVVERRRLARMGSSFSGGAAAGARRWEMLSTVPPVLVEMRSEDGYPLDNVEGVALVRTNNGRELVFAVSDDNGASCQRTVLLMLEPGAAGAARSGPRPGVGSGPIEYCGPQGDADFAAMVEEFWSPPPSLGRLVGAAVFTRHGDRTPLADLEASEGESGPAWLWGSSCSRYFAAGTPLKSLRHCATAWTPPPPSFRLDYRPGVGSQTFKDTLTELSEALRGPSVLVNAGQLTLLGSHQLRRVGALYGRRYAALRPGLSAMVARSTPFNRTVLSASAFIAGLREGAPGSVPEALALRVEPRLTVTFSPPDDAAVAQGYGVDTHEASSQLDSTATELAQLLGIPRDLFDKASDPLHDCLEVSACWGKSWAWPGLLQDASVREELLEYKKAAWRRSCEERPNGSAPTLCQVMTRAVLSEALADMEGGRLGYFSGHDSTLLPLFSALGLPSDHPFPPLAAHLALELYEDGHGQRSVAVVLNGRLQRPERCAAGTCTPDELRGGFVPRSPGSSSRAPGRGPAVRAPLCVLAFILSVALVH</sequence>
<name>A0ABN9XBN0_9DINO</name>
<proteinExistence type="inferred from homology"/>
<feature type="chain" id="PRO_5047241988" description="Phytase-like domain-containing protein" evidence="3">
    <location>
        <begin position="29"/>
        <end position="826"/>
    </location>
</feature>
<dbReference type="Pfam" id="PF00328">
    <property type="entry name" value="His_Phos_2"/>
    <property type="match status" value="1"/>
</dbReference>
<evidence type="ECO:0000256" key="3">
    <source>
        <dbReference type="SAM" id="SignalP"/>
    </source>
</evidence>
<feature type="domain" description="Phytase-like" evidence="4">
    <location>
        <begin position="91"/>
        <end position="364"/>
    </location>
</feature>
<keyword evidence="3" id="KW-0732">Signal</keyword>
<gene>
    <name evidence="5" type="ORF">PCOR1329_LOCUS74852</name>
</gene>
<feature type="signal peptide" evidence="3">
    <location>
        <begin position="1"/>
        <end position="28"/>
    </location>
</feature>
<dbReference type="InterPro" id="IPR000560">
    <property type="entry name" value="His_Pase_clade-2"/>
</dbReference>
<evidence type="ECO:0000313" key="5">
    <source>
        <dbReference type="EMBL" id="CAK0896363.1"/>
    </source>
</evidence>
<dbReference type="Pfam" id="PF13449">
    <property type="entry name" value="Phytase-like"/>
    <property type="match status" value="1"/>
</dbReference>
<evidence type="ECO:0000259" key="4">
    <source>
        <dbReference type="Pfam" id="PF13449"/>
    </source>
</evidence>
<comment type="caution">
    <text evidence="5">The sequence shown here is derived from an EMBL/GenBank/DDBJ whole genome shotgun (WGS) entry which is preliminary data.</text>
</comment>
<dbReference type="InterPro" id="IPR029033">
    <property type="entry name" value="His_PPase_superfam"/>
</dbReference>
<evidence type="ECO:0000256" key="2">
    <source>
        <dbReference type="ARBA" id="ARBA00022801"/>
    </source>
</evidence>
<protein>
    <recommendedName>
        <fullName evidence="4">Phytase-like domain-containing protein</fullName>
    </recommendedName>
</protein>
<dbReference type="Proteomes" id="UP001189429">
    <property type="component" value="Unassembled WGS sequence"/>
</dbReference>
<dbReference type="PANTHER" id="PTHR11567:SF110">
    <property type="entry name" value="2-PHOSPHOXYLOSE PHOSPHATASE 1"/>
    <property type="match status" value="1"/>
</dbReference>
<reference evidence="5" key="1">
    <citation type="submission" date="2023-10" db="EMBL/GenBank/DDBJ databases">
        <authorList>
            <person name="Chen Y."/>
            <person name="Shah S."/>
            <person name="Dougan E. K."/>
            <person name="Thang M."/>
            <person name="Chan C."/>
        </authorList>
    </citation>
    <scope>NUCLEOTIDE SEQUENCE [LARGE SCALE GENOMIC DNA]</scope>
</reference>
<dbReference type="CDD" id="cd07061">
    <property type="entry name" value="HP_HAP_like"/>
    <property type="match status" value="1"/>
</dbReference>
<accession>A0ABN9XBN0</accession>
<dbReference type="InterPro" id="IPR027372">
    <property type="entry name" value="Phytase-like_dom"/>
</dbReference>
<evidence type="ECO:0000313" key="6">
    <source>
        <dbReference type="Proteomes" id="UP001189429"/>
    </source>
</evidence>
<comment type="similarity">
    <text evidence="1">Belongs to the histidine acid phosphatase family.</text>
</comment>
<dbReference type="PANTHER" id="PTHR11567">
    <property type="entry name" value="ACID PHOSPHATASE-RELATED"/>
    <property type="match status" value="1"/>
</dbReference>
<dbReference type="SUPFAM" id="SSF53254">
    <property type="entry name" value="Phosphoglycerate mutase-like"/>
    <property type="match status" value="1"/>
</dbReference>
<evidence type="ECO:0000256" key="1">
    <source>
        <dbReference type="ARBA" id="ARBA00005375"/>
    </source>
</evidence>
<dbReference type="Gene3D" id="3.40.50.1240">
    <property type="entry name" value="Phosphoglycerate mutase-like"/>
    <property type="match status" value="1"/>
</dbReference>
<keyword evidence="6" id="KW-1185">Reference proteome</keyword>